<protein>
    <recommendedName>
        <fullName evidence="3">AAA+ ATPase domain-containing protein</fullName>
    </recommendedName>
</protein>
<sequence>MLTETPLPSWALGGHVQAVGGQTNRPVDDLAIVTDAGWVTVQAKKGLNRGTTPVSPLGKALSQLVQTARLGVPDWPHTHVLRQATSGRDLVIIATDERAPSTITSALSPLVARLRELPVQVPLADAQVNAPEVKAFAVLKDHLTQLWLTAFGRAMTEADLRGLLKLACVRTMHLVDGGPDLETALVILTDLVGDRVRAGNVWKALLVESQRLAEERSYLDRDSLVRRLEAAPHRIVLRPVVRLRGDIERLRDRTQVTLSALGRHRLAISAPEGPVYVDRGAPELLLAAERHTAVTGEPGAGKSVTLQALAEAASTSHDLVVLDSDALKADKSQTRAELMLDHDLSEILRGWAGDRPALLLLDGLDQPRFSDGNFPTWLPQLADDLTGSRWQIVATIRSFDLAHGPRWKRMFPGSPVSPLRAAAGLEGVQHLAIANFDQAGMAQVAAASPTLASLLDSSDDRLRALLTNPFNLDLAGQLLAEGDTGLTSIRSRAGLLKHYWDKRVGPMPGSFDRWRALKALADRMLASGRQAVGALTLPEITQAALTDLLHEGVLFQSGRPNDDLPPVGFAHPVLRDYAIARLALGDVHEAGSLTKTLCTSPNLVLAVRPSLEYRCALEWDEDPSRRRFWNMTLELASLSAGHPLAANTAVHTAVRELTEPAELDDLVAAAIGETDGPHGIWGKSEGRYVAFLLASAAARQRSTGIRACVDDAGRRLAAASVTEDDVDLANLAAQIAYKTATTALSSTTVPTSMCEIAADCLTVALRDPQDPGRRQVGETVARLTAIAAAVDPQAVSATVEALSLPTLLEAWGIGHVWPLINKLAEIAQREPQLAVALSKTVWEYEEANDAPTLLLQSALFGLSSTRSQDLESVRYMVGEHFAAMMQASPEAATDLLLQIALLPRLFRWGSDAHYPQDPKLRYADLLESSGGHGVLGTMVDEFFDGLKELATQSESDESSARLRHIIDRLIAELVNDRVWLRLLTRAAASEPNVLDEALQPVLCCPPLYAHFTTSDAATHLAARMAPALTIAQHQQVEDTVLVMTMATNTQDPERQEALERRACTILSSLDLGRLSPPALALMAGHGVEYSTPLPDLALKDPSLASIGWPGASEVAEASIVNAIREAVQNSRGDAAADSVMRTESLGRLASLWDQLTSASEDVGLTERQIRDLNVEVAERLATAAEILPGGTHGKHVLAVLKDCCPSPTSAHASAHHWGDAITPSWGVTPETLAIEGLVHLAERADWQDAHPHVGPPLAALLGSPDPVYRYLATAALPALLAEGEDLVDAIAERLPEESDPHIAARLLLHLDRVVSSEAERVDRILCSLQTDARWAVLTSSPDGDRKLGPSEEGSIVVNFLSYLALVRESPYATSVLEEWAAAPAEHPERVQAVVFWLRDVLNPLHPGTPFQDRAFAFTDRIVGAIRRDLGEHHEGNDRRANAAAVAVAISQNLYFASGAFDEKPGIQSNKQRGDTRDFASRTFPLLDQLADLDLP</sequence>
<comment type="caution">
    <text evidence="1">The sequence shown here is derived from an EMBL/GenBank/DDBJ whole genome shotgun (WGS) entry which is preliminary data.</text>
</comment>
<keyword evidence="2" id="KW-1185">Reference proteome</keyword>
<dbReference type="CDD" id="cd00267">
    <property type="entry name" value="ABC_ATPase"/>
    <property type="match status" value="1"/>
</dbReference>
<dbReference type="InterPro" id="IPR027417">
    <property type="entry name" value="P-loop_NTPase"/>
</dbReference>
<reference evidence="1 2" key="1">
    <citation type="submission" date="2024-09" db="EMBL/GenBank/DDBJ databases">
        <authorList>
            <person name="Lee S.D."/>
        </authorList>
    </citation>
    <scope>NUCLEOTIDE SEQUENCE [LARGE SCALE GENOMIC DNA]</scope>
    <source>
        <strain evidence="1 2">N8-3</strain>
    </source>
</reference>
<evidence type="ECO:0000313" key="1">
    <source>
        <dbReference type="EMBL" id="MFC1420018.1"/>
    </source>
</evidence>
<proteinExistence type="predicted"/>
<dbReference type="Proteomes" id="UP001592531">
    <property type="component" value="Unassembled WGS sequence"/>
</dbReference>
<organism evidence="1 2">
    <name type="scientific">Streptacidiphilus cavernicola</name>
    <dbReference type="NCBI Taxonomy" id="3342716"/>
    <lineage>
        <taxon>Bacteria</taxon>
        <taxon>Bacillati</taxon>
        <taxon>Actinomycetota</taxon>
        <taxon>Actinomycetes</taxon>
        <taxon>Kitasatosporales</taxon>
        <taxon>Streptomycetaceae</taxon>
        <taxon>Streptacidiphilus</taxon>
    </lineage>
</organism>
<evidence type="ECO:0008006" key="3">
    <source>
        <dbReference type="Google" id="ProtNLM"/>
    </source>
</evidence>
<gene>
    <name evidence="1" type="ORF">ACEZDE_25750</name>
</gene>
<dbReference type="SUPFAM" id="SSF52540">
    <property type="entry name" value="P-loop containing nucleoside triphosphate hydrolases"/>
    <property type="match status" value="1"/>
</dbReference>
<evidence type="ECO:0000313" key="2">
    <source>
        <dbReference type="Proteomes" id="UP001592531"/>
    </source>
</evidence>
<dbReference type="RefSeq" id="WP_380540427.1">
    <property type="nucleotide sequence ID" value="NZ_JBHFAB010000022.1"/>
</dbReference>
<dbReference type="EMBL" id="JBHFAB010000022">
    <property type="protein sequence ID" value="MFC1420018.1"/>
    <property type="molecule type" value="Genomic_DNA"/>
</dbReference>
<accession>A0ABV6W1Z2</accession>
<name>A0ABV6W1Z2_9ACTN</name>